<protein>
    <submittedName>
        <fullName evidence="1">Uncharacterized protein</fullName>
    </submittedName>
</protein>
<proteinExistence type="predicted"/>
<evidence type="ECO:0000313" key="1">
    <source>
        <dbReference type="EMBL" id="LAA84575.1"/>
    </source>
</evidence>
<accession>A0A2D4IK30</accession>
<sequence length="302" mass="34008">MPVEVVVTHTLNFRVNSIVAALADHSMILHITGFADGLFINHDVDLSSQDTVAIKAAEMLQMPVLTFSFCVLIVENKLITTSTARFFTVTVVSATIEFSIFPEIDHIYQEFTAGAADKASRMPEFVISSSLSIHSWVTFFHILIAPETEILRSFLTSLFVFHGSNSSGGSFLAITQDILLPGFPFHFTGKFDITHTQCFSLVFLHKLLHLLNLIRCQLVAFGRVLIMSRQLLGQLFLAVLSPFRASHRLFLLWKHLHIVPRQGLILNRRCPFVSYCIDGHILLGCHRISQYHYITLIHGDTI</sequence>
<name>A0A2D4IK30_MICLE</name>
<dbReference type="EMBL" id="IACK01102028">
    <property type="protein sequence ID" value="LAA84575.1"/>
    <property type="molecule type" value="Transcribed_RNA"/>
</dbReference>
<reference evidence="1" key="2">
    <citation type="submission" date="2017-11" db="EMBL/GenBank/DDBJ databases">
        <title>Coralsnake Venomics: Analyses of Venom Gland Transcriptomes and Proteomes of Six Brazilian Taxa.</title>
        <authorList>
            <person name="Aird S.D."/>
            <person name="Jorge da Silva N."/>
            <person name="Qiu L."/>
            <person name="Villar-Briones A."/>
            <person name="Aparecida-Saddi V."/>
            <person name="Campos-Telles M.P."/>
            <person name="Grau M."/>
            <person name="Mikheyev A.S."/>
        </authorList>
    </citation>
    <scope>NUCLEOTIDE SEQUENCE</scope>
    <source>
        <tissue evidence="1">Venom_gland</tissue>
    </source>
</reference>
<organism evidence="1">
    <name type="scientific">Micrurus lemniscatus lemniscatus</name>
    <dbReference type="NCBI Taxonomy" id="129467"/>
    <lineage>
        <taxon>Eukaryota</taxon>
        <taxon>Metazoa</taxon>
        <taxon>Chordata</taxon>
        <taxon>Craniata</taxon>
        <taxon>Vertebrata</taxon>
        <taxon>Euteleostomi</taxon>
        <taxon>Lepidosauria</taxon>
        <taxon>Squamata</taxon>
        <taxon>Bifurcata</taxon>
        <taxon>Unidentata</taxon>
        <taxon>Episquamata</taxon>
        <taxon>Toxicofera</taxon>
        <taxon>Serpentes</taxon>
        <taxon>Colubroidea</taxon>
        <taxon>Elapidae</taxon>
        <taxon>Elapinae</taxon>
        <taxon>Micrurus</taxon>
    </lineage>
</organism>
<dbReference type="AlphaFoldDB" id="A0A2D4IK30"/>
<reference evidence="1" key="1">
    <citation type="submission" date="2017-07" db="EMBL/GenBank/DDBJ databases">
        <authorList>
            <person name="Mikheyev A."/>
            <person name="Grau M."/>
        </authorList>
    </citation>
    <scope>NUCLEOTIDE SEQUENCE</scope>
    <source>
        <tissue evidence="1">Venom_gland</tissue>
    </source>
</reference>